<evidence type="ECO:0000256" key="1">
    <source>
        <dbReference type="SAM" id="MobiDB-lite"/>
    </source>
</evidence>
<feature type="compositionally biased region" description="Low complexity" evidence="1">
    <location>
        <begin position="38"/>
        <end position="51"/>
    </location>
</feature>
<feature type="non-terminal residue" evidence="2">
    <location>
        <position position="155"/>
    </location>
</feature>
<name>A0A8S3J0A6_9BILA</name>
<evidence type="ECO:0000313" key="3">
    <source>
        <dbReference type="Proteomes" id="UP000681720"/>
    </source>
</evidence>
<gene>
    <name evidence="2" type="ORF">GIL414_LOCUS78965</name>
</gene>
<dbReference type="Proteomes" id="UP000681720">
    <property type="component" value="Unassembled WGS sequence"/>
</dbReference>
<dbReference type="EMBL" id="CAJOBJ010351189">
    <property type="protein sequence ID" value="CAF5208467.1"/>
    <property type="molecule type" value="Genomic_DNA"/>
</dbReference>
<feature type="compositionally biased region" description="Polar residues" evidence="1">
    <location>
        <begin position="1"/>
        <end position="37"/>
    </location>
</feature>
<proteinExistence type="predicted"/>
<organism evidence="2 3">
    <name type="scientific">Rotaria magnacalcarata</name>
    <dbReference type="NCBI Taxonomy" id="392030"/>
    <lineage>
        <taxon>Eukaryota</taxon>
        <taxon>Metazoa</taxon>
        <taxon>Spiralia</taxon>
        <taxon>Gnathifera</taxon>
        <taxon>Rotifera</taxon>
        <taxon>Eurotatoria</taxon>
        <taxon>Bdelloidea</taxon>
        <taxon>Philodinida</taxon>
        <taxon>Philodinidae</taxon>
        <taxon>Rotaria</taxon>
    </lineage>
</organism>
<protein>
    <submittedName>
        <fullName evidence="2">Uncharacterized protein</fullName>
    </submittedName>
</protein>
<dbReference type="AlphaFoldDB" id="A0A8S3J0A6"/>
<reference evidence="2" key="1">
    <citation type="submission" date="2021-02" db="EMBL/GenBank/DDBJ databases">
        <authorList>
            <person name="Nowell W R."/>
        </authorList>
    </citation>
    <scope>NUCLEOTIDE SEQUENCE</scope>
</reference>
<comment type="caution">
    <text evidence="2">The sequence shown here is derived from an EMBL/GenBank/DDBJ whole genome shotgun (WGS) entry which is preliminary data.</text>
</comment>
<evidence type="ECO:0000313" key="2">
    <source>
        <dbReference type="EMBL" id="CAF5208467.1"/>
    </source>
</evidence>
<sequence>PVPSLPSSCTNVPSTDPVSPSTLNSQQVSPPSSTSITNNNNNNINNNNNNNKRPNSHTVNGAIPGRQSNGYHASQIHSSASSSSSLVGLRPTRNSNNELHSSMINQHETINQNDLEEENRELQELLAKGDVAIHNEISVFVYRYDLKQSQIARMA</sequence>
<feature type="compositionally biased region" description="Polar residues" evidence="1">
    <location>
        <begin position="66"/>
        <end position="77"/>
    </location>
</feature>
<accession>A0A8S3J0A6</accession>
<feature type="non-terminal residue" evidence="2">
    <location>
        <position position="1"/>
    </location>
</feature>
<feature type="region of interest" description="Disordered" evidence="1">
    <location>
        <begin position="1"/>
        <end position="98"/>
    </location>
</feature>